<dbReference type="Pfam" id="PF01842">
    <property type="entry name" value="ACT"/>
    <property type="match status" value="2"/>
</dbReference>
<dbReference type="GO" id="GO:0016787">
    <property type="term" value="F:hydrolase activity"/>
    <property type="evidence" value="ECO:0007669"/>
    <property type="project" value="UniProtKB-KW"/>
</dbReference>
<dbReference type="InterPro" id="IPR045865">
    <property type="entry name" value="ACT-like_dom_sf"/>
</dbReference>
<dbReference type="Pfam" id="PF08335">
    <property type="entry name" value="GlnD_UR_UTase"/>
    <property type="match status" value="1"/>
</dbReference>
<evidence type="ECO:0000259" key="3">
    <source>
        <dbReference type="PROSITE" id="PS51671"/>
    </source>
</evidence>
<sequence>RNIQDAVNIANDDMKTKTSLIESRLITGDTALFGQFCKRLEARCVRNHVDDYLKMRIGDQDTRRVKFGNSALLQEPNIKNGCGGLRDYQNLLWMTHFKYGTRTLEQLEAQGMIRPKNRMQLDVGYDFLLRTRNELHYQTTRLVDDMPKALQPRVAWHLGYKNRSPARRLEELMRDLYTHLRAIHLITRMVERRLALRPKNIHRLPSFRTLFGGGKKEESIDGFKIINGELVPTSSRIFKDQPQRLMRVFLYAQQRGLEFHPDLTQLLRDNASLVDDDFIHDAENHETFLEILNQRGNVAPAMRAMHEVDLLGRYIPEFGRMTCLVQHEFFHAYAADEHTLVCLEKLDQIWDADKPPFAHYTHILQDIDLPYLLYLALFLHDAGKGMESGDHVRDGMVVCQKVGARLGLTSHRLARLKFLVENHLLMAEVSQRRDIDSPTVIRQFAKTVQDEENLAMLTLLTFADSLGTSDNLWNDFKNTLLKTLYHLAGRHLTSGKDYKKAEAEQLAKLKQEAHEQLPLKISGEELEAHFEHLTPRYFRTHSLKHIHIDLTQVNRFLKRVVNGTGTKVLEPIIAWHNQPARGYTSVKICTWDRPGLFTTISGALAAADLNILSARVFSRGDGIIIDTFFVLNARTGGLVKRPERDMFKKLITQALLSDESPEFESQIETLAKPSTSAEWQLPTRIRIDTHSAKSRTIVEVESEDRLGLLHRISKVLTRHGLSIHVARISTEKGAAIDTFYVRTALGKKPTDK</sequence>
<dbReference type="Gene3D" id="1.10.3090.10">
    <property type="entry name" value="cca-adding enzyme, domain 2"/>
    <property type="match status" value="1"/>
</dbReference>
<reference evidence="4" key="1">
    <citation type="submission" date="2018-05" db="EMBL/GenBank/DDBJ databases">
        <authorList>
            <person name="Lanie J.A."/>
            <person name="Ng W.-L."/>
            <person name="Kazmierczak K.M."/>
            <person name="Andrzejewski T.M."/>
            <person name="Davidsen T.M."/>
            <person name="Wayne K.J."/>
            <person name="Tettelin H."/>
            <person name="Glass J.I."/>
            <person name="Rusch D."/>
            <person name="Podicherti R."/>
            <person name="Tsui H.-C.T."/>
            <person name="Winkler M.E."/>
        </authorList>
    </citation>
    <scope>NUCLEOTIDE SEQUENCE</scope>
</reference>
<dbReference type="PROSITE" id="PS51671">
    <property type="entry name" value="ACT"/>
    <property type="match status" value="2"/>
</dbReference>
<dbReference type="AlphaFoldDB" id="A0A382ATE2"/>
<protein>
    <recommendedName>
        <fullName evidence="3">ACT domain-containing protein</fullName>
    </recommendedName>
</protein>
<keyword evidence="1" id="KW-0808">Transferase</keyword>
<dbReference type="PANTHER" id="PTHR47320:SF1">
    <property type="entry name" value="BIFUNCTIONAL URIDYLYLTRANSFERASE_URIDYLYL-REMOVING ENZYME"/>
    <property type="match status" value="1"/>
</dbReference>
<evidence type="ECO:0000313" key="4">
    <source>
        <dbReference type="EMBL" id="SVB04820.1"/>
    </source>
</evidence>
<dbReference type="GO" id="GO:0008773">
    <property type="term" value="F:[protein-PII] uridylyltransferase activity"/>
    <property type="evidence" value="ECO:0007669"/>
    <property type="project" value="InterPro"/>
</dbReference>
<dbReference type="CDD" id="cd04900">
    <property type="entry name" value="ACT_UUR-like_1"/>
    <property type="match status" value="1"/>
</dbReference>
<dbReference type="SUPFAM" id="SSF81593">
    <property type="entry name" value="Nucleotidyltransferase substrate binding subunit/domain"/>
    <property type="match status" value="1"/>
</dbReference>
<dbReference type="EMBL" id="UINC01026772">
    <property type="protein sequence ID" value="SVB04820.1"/>
    <property type="molecule type" value="Genomic_DNA"/>
</dbReference>
<dbReference type="NCBIfam" id="TIGR01693">
    <property type="entry name" value="UTase_glnD"/>
    <property type="match status" value="1"/>
</dbReference>
<dbReference type="Gene3D" id="1.20.120.330">
    <property type="entry name" value="Nucleotidyltransferases domain 2"/>
    <property type="match status" value="1"/>
</dbReference>
<proteinExistence type="inferred from homology"/>
<feature type="domain" description="ACT" evidence="3">
    <location>
        <begin position="697"/>
        <end position="752"/>
    </location>
</feature>
<name>A0A382ATE2_9ZZZZ</name>
<dbReference type="CDD" id="cd04899">
    <property type="entry name" value="ACT_ACR-UUR-like_2"/>
    <property type="match status" value="1"/>
</dbReference>
<accession>A0A382ATE2</accession>
<feature type="non-terminal residue" evidence="4">
    <location>
        <position position="752"/>
    </location>
</feature>
<evidence type="ECO:0000256" key="1">
    <source>
        <dbReference type="ARBA" id="ARBA00022679"/>
    </source>
</evidence>
<keyword evidence="2" id="KW-0378">Hydrolase</keyword>
<dbReference type="InterPro" id="IPR002912">
    <property type="entry name" value="ACT_dom"/>
</dbReference>
<feature type="non-terminal residue" evidence="4">
    <location>
        <position position="1"/>
    </location>
</feature>
<dbReference type="PANTHER" id="PTHR47320">
    <property type="entry name" value="BIFUNCTIONAL URIDYLYLTRANSFERASE/URIDYLYL-REMOVING ENZYME"/>
    <property type="match status" value="1"/>
</dbReference>
<dbReference type="InterPro" id="IPR010043">
    <property type="entry name" value="UTase/UR"/>
</dbReference>
<gene>
    <name evidence="4" type="ORF">METZ01_LOCUS157674</name>
</gene>
<dbReference type="SUPFAM" id="SSF81891">
    <property type="entry name" value="Poly A polymerase C-terminal region-like"/>
    <property type="match status" value="1"/>
</dbReference>
<dbReference type="HAMAP" id="MF_00277">
    <property type="entry name" value="PII_uridylyl_transf"/>
    <property type="match status" value="1"/>
</dbReference>
<dbReference type="InterPro" id="IPR013546">
    <property type="entry name" value="PII_UdlTrfase/GS_AdlTrfase"/>
</dbReference>
<feature type="domain" description="ACT" evidence="3">
    <location>
        <begin position="585"/>
        <end position="666"/>
    </location>
</feature>
<dbReference type="SUPFAM" id="SSF55021">
    <property type="entry name" value="ACT-like"/>
    <property type="match status" value="2"/>
</dbReference>
<organism evidence="4">
    <name type="scientific">marine metagenome</name>
    <dbReference type="NCBI Taxonomy" id="408172"/>
    <lineage>
        <taxon>unclassified sequences</taxon>
        <taxon>metagenomes</taxon>
        <taxon>ecological metagenomes</taxon>
    </lineage>
</organism>
<evidence type="ECO:0000256" key="2">
    <source>
        <dbReference type="ARBA" id="ARBA00022801"/>
    </source>
</evidence>